<sequence length="406" mass="44396">MSVVFLEESPTPIYARIARALGQELARRGHEVMLVKPSGFSTATFPEFLRGQQGAVYLSTAGSNVIQQRAEGRPGHFFEEFPGRLVFLHQDALLGGLSFEAAQSRLRAWQRVAGRSAHLCIEPDSVSALAAVGIGHAAWVPHASEFAATTPLDTADCRHGASFVGHALPWSYQPRMANASLEQLLGGLLEQRSAQLDTALHPALLPWVDRSLSAFSGMPDASDVAVSRQAYVHWLRGQCNLRTMAFRGRLLEQAAAAGMTDVTVYGGDPAYLHRVDRQATLGHGIRHEPPVYDDAAVHGIYRSSACSINISSLQFDHAVVNRVHDVFMAGGLCLTDRRPGLPELTREHADISYATPDELHDRVRHFSDPRHASQRRALIAAVQRDVMAHSGYPKVVDGIEQVLARM</sequence>
<feature type="domain" description="Spore protein YkvP/CgeB glycosyl transferase-like" evidence="1">
    <location>
        <begin position="248"/>
        <end position="392"/>
    </location>
</feature>
<dbReference type="InterPro" id="IPR055259">
    <property type="entry name" value="YkvP/CgeB_Glyco_trans-like"/>
</dbReference>
<gene>
    <name evidence="2" type="ORF">EV685_1440</name>
</gene>
<accession>A0A4Q7LQ15</accession>
<dbReference type="AlphaFoldDB" id="A0A4Q7LQ15"/>
<dbReference type="OrthoDB" id="9147511at2"/>
<proteinExistence type="predicted"/>
<name>A0A4Q7LQ15_9BURK</name>
<keyword evidence="3" id="KW-1185">Reference proteome</keyword>
<evidence type="ECO:0000313" key="2">
    <source>
        <dbReference type="EMBL" id="RZS56885.1"/>
    </source>
</evidence>
<dbReference type="Proteomes" id="UP000293433">
    <property type="component" value="Unassembled WGS sequence"/>
</dbReference>
<reference evidence="2 3" key="1">
    <citation type="submission" date="2019-02" db="EMBL/GenBank/DDBJ databases">
        <title>Genomic Encyclopedia of Type Strains, Phase IV (KMG-IV): sequencing the most valuable type-strain genomes for metagenomic binning, comparative biology and taxonomic classification.</title>
        <authorList>
            <person name="Goeker M."/>
        </authorList>
    </citation>
    <scope>NUCLEOTIDE SEQUENCE [LARGE SCALE GENOMIC DNA]</scope>
    <source>
        <strain evidence="2 3">DSM 10617</strain>
    </source>
</reference>
<dbReference type="RefSeq" id="WP_130481306.1">
    <property type="nucleotide sequence ID" value="NZ_SGWV01000008.1"/>
</dbReference>
<comment type="caution">
    <text evidence="2">The sequence shown here is derived from an EMBL/GenBank/DDBJ whole genome shotgun (WGS) entry which is preliminary data.</text>
</comment>
<evidence type="ECO:0000313" key="3">
    <source>
        <dbReference type="Proteomes" id="UP000293433"/>
    </source>
</evidence>
<dbReference type="EMBL" id="SGWV01000008">
    <property type="protein sequence ID" value="RZS56885.1"/>
    <property type="molecule type" value="Genomic_DNA"/>
</dbReference>
<protein>
    <recommendedName>
        <fullName evidence="1">Spore protein YkvP/CgeB glycosyl transferase-like domain-containing protein</fullName>
    </recommendedName>
</protein>
<evidence type="ECO:0000259" key="1">
    <source>
        <dbReference type="Pfam" id="PF13524"/>
    </source>
</evidence>
<dbReference type="Pfam" id="PF13524">
    <property type="entry name" value="Glyco_trans_1_2"/>
    <property type="match status" value="1"/>
</dbReference>
<organism evidence="2 3">
    <name type="scientific">Sphaerotilus mobilis</name>
    <dbReference type="NCBI Taxonomy" id="47994"/>
    <lineage>
        <taxon>Bacteria</taxon>
        <taxon>Pseudomonadati</taxon>
        <taxon>Pseudomonadota</taxon>
        <taxon>Betaproteobacteria</taxon>
        <taxon>Burkholderiales</taxon>
        <taxon>Sphaerotilaceae</taxon>
        <taxon>Sphaerotilus</taxon>
    </lineage>
</organism>